<dbReference type="EMBL" id="CP031699">
    <property type="protein sequence ID" value="QEY24605.1"/>
    <property type="molecule type" value="Genomic_DNA"/>
</dbReference>
<protein>
    <submittedName>
        <fullName evidence="2">Uncharacterized protein</fullName>
    </submittedName>
</protein>
<feature type="coiled-coil region" evidence="1">
    <location>
        <begin position="165"/>
        <end position="199"/>
    </location>
</feature>
<dbReference type="OrthoDB" id="3239452at2"/>
<sequence>MSNRKSNIQNYAIGAGLYETTSRYGSAGAEFLKGLRGVDNETGKVFNRSLLKISEGKINPDYAEQNIKQQAGFSAEVAGVSKRNAEAIIDGRKNRFSRSEDLSGYGSDNTTVDIIELLDGKEISNSQMKFVSNPDGLLKKIARGEGGGKNDLSRYMKVDKLEVPTEQVEQMKATCRTQAEKLQQQAEKARERGDTALAEKLQKQSDNYKKLETKIADSGMTTEEAIRYRNNPRWETAKDIAGVSHRAGIEGAKFGAAIGGGISALSNIVAVWSGDKEFGEAVADTAADTLVSAGVGYGTAFAGSAIKGYMQQSANVTARALSKTGLPAMIVSSCLAATKSITRYAKGEIDELGLTEEMSMVAAAALSGSAFTVLGQIAIPIPVLGGLIGGMIGYAVTNAFHQGFFAALRDAKLSAERRQMVEMKCAAARELAQRYEQAINETFERKLTRLGMESRAMFALLDNPDISADDFCAGMNRFAEMLGRKISINNMAELDAAMLTDDPLVI</sequence>
<evidence type="ECO:0000256" key="1">
    <source>
        <dbReference type="SAM" id="Coils"/>
    </source>
</evidence>
<dbReference type="RefSeq" id="WP_123794811.1">
    <property type="nucleotide sequence ID" value="NZ_CP031699.1"/>
</dbReference>
<dbReference type="AlphaFoldDB" id="A0A5P3MU68"/>
<organism evidence="2 3">
    <name type="scientific">Neisseria animalis</name>
    <dbReference type="NCBI Taxonomy" id="492"/>
    <lineage>
        <taxon>Bacteria</taxon>
        <taxon>Pseudomonadati</taxon>
        <taxon>Pseudomonadota</taxon>
        <taxon>Betaproteobacteria</taxon>
        <taxon>Neisseriales</taxon>
        <taxon>Neisseriaceae</taxon>
        <taxon>Neisseria</taxon>
    </lineage>
</organism>
<evidence type="ECO:0000313" key="3">
    <source>
        <dbReference type="Proteomes" id="UP000325536"/>
    </source>
</evidence>
<evidence type="ECO:0000313" key="2">
    <source>
        <dbReference type="EMBL" id="QEY24605.1"/>
    </source>
</evidence>
<keyword evidence="1" id="KW-0175">Coiled coil</keyword>
<keyword evidence="3" id="KW-1185">Reference proteome</keyword>
<name>A0A5P3MU68_NEIAN</name>
<gene>
    <name evidence="2" type="ORF">D0T90_09115</name>
</gene>
<proteinExistence type="predicted"/>
<dbReference type="Proteomes" id="UP000325536">
    <property type="component" value="Chromosome"/>
</dbReference>
<accession>A0A5P3MU68</accession>
<dbReference type="KEGG" id="naq:D0T90_09115"/>
<reference evidence="2 3" key="1">
    <citation type="submission" date="2018-08" db="EMBL/GenBank/DDBJ databases">
        <title>Neisseria animalis ATCC 49930 complete genome.</title>
        <authorList>
            <person name="Veseli I.A."/>
            <person name="Mascarenhas dos Santos A.C."/>
            <person name="Buttler R."/>
            <person name="Pombert J.-F."/>
        </authorList>
    </citation>
    <scope>NUCLEOTIDE SEQUENCE [LARGE SCALE GENOMIC DNA]</scope>
    <source>
        <strain evidence="2 3">ATCC 49930</strain>
    </source>
</reference>